<accession>A0ABT4IQB4</accession>
<comment type="caution">
    <text evidence="2">The sequence shown here is derived from an EMBL/GenBank/DDBJ whole genome shotgun (WGS) entry which is preliminary data.</text>
</comment>
<name>A0ABT4IQB4_9GAMM</name>
<dbReference type="Proteomes" id="UP001321125">
    <property type="component" value="Unassembled WGS sequence"/>
</dbReference>
<gene>
    <name evidence="2" type="ORF">L0635_02105</name>
</gene>
<dbReference type="EMBL" id="JAKNQU010000001">
    <property type="protein sequence ID" value="MCZ0925871.1"/>
    <property type="molecule type" value="Genomic_DNA"/>
</dbReference>
<sequence>MIPRRAYLVRGGPGTGKTTLGIHCLLAGPHSESLFITLGEAEEQLRFNAERSGLAMDNVAVLDVSPGQLSIADSTYNLLESWDVEGNAIHDRILDYVREHRPKRILIDSLSQMRYLSADAFQFRKQILSLLRTLTEEGATVIFTSEESDDGDEQALPFLSDGVISLEPTAHGRLCRITKFRGSGFAEGAHFYQLDENGMTLHPRLIPNHFSAPTAIAK</sequence>
<dbReference type="PANTHER" id="PTHR42926:SF1">
    <property type="entry name" value="CIRCADIAN CLOCK OSCILLATOR PROTEIN KAIC 1"/>
    <property type="match status" value="1"/>
</dbReference>
<reference evidence="2 3" key="1">
    <citation type="submission" date="2022-02" db="EMBL/GenBank/DDBJ databases">
        <title>Study of halophilic communities from a Mexican lake.</title>
        <authorList>
            <person name="Hernandez-Soto L.M."/>
            <person name="Martinez-Abarca F."/>
            <person name="Ramirez-Saad H.C."/>
            <person name="Aguirre-Garrido J.F."/>
        </authorList>
    </citation>
    <scope>NUCLEOTIDE SEQUENCE [LARGE SCALE GENOMIC DNA]</scope>
    <source>
        <strain evidence="2 3">Hjan13</strain>
    </source>
</reference>
<evidence type="ECO:0000259" key="1">
    <source>
        <dbReference type="Pfam" id="PF06745"/>
    </source>
</evidence>
<proteinExistence type="predicted"/>
<protein>
    <recommendedName>
        <fullName evidence="1">KaiC-like domain-containing protein</fullName>
    </recommendedName>
</protein>
<keyword evidence="3" id="KW-1185">Reference proteome</keyword>
<dbReference type="Pfam" id="PF06745">
    <property type="entry name" value="ATPase"/>
    <property type="match status" value="1"/>
</dbReference>
<evidence type="ECO:0000313" key="2">
    <source>
        <dbReference type="EMBL" id="MCZ0925871.1"/>
    </source>
</evidence>
<dbReference type="InterPro" id="IPR027417">
    <property type="entry name" value="P-loop_NTPase"/>
</dbReference>
<evidence type="ECO:0000313" key="3">
    <source>
        <dbReference type="Proteomes" id="UP001321125"/>
    </source>
</evidence>
<dbReference type="Gene3D" id="3.40.50.300">
    <property type="entry name" value="P-loop containing nucleotide triphosphate hydrolases"/>
    <property type="match status" value="1"/>
</dbReference>
<dbReference type="SUPFAM" id="SSF52540">
    <property type="entry name" value="P-loop containing nucleoside triphosphate hydrolases"/>
    <property type="match status" value="1"/>
</dbReference>
<dbReference type="InterPro" id="IPR051347">
    <property type="entry name" value="Circadian_clock_KaiC-rel"/>
</dbReference>
<feature type="domain" description="KaiC-like" evidence="1">
    <location>
        <begin position="4"/>
        <end position="203"/>
    </location>
</feature>
<dbReference type="PANTHER" id="PTHR42926">
    <property type="match status" value="1"/>
</dbReference>
<organism evidence="2 3">
    <name type="scientific">Vreelandella janggokensis</name>
    <dbReference type="NCBI Taxonomy" id="370767"/>
    <lineage>
        <taxon>Bacteria</taxon>
        <taxon>Pseudomonadati</taxon>
        <taxon>Pseudomonadota</taxon>
        <taxon>Gammaproteobacteria</taxon>
        <taxon>Oceanospirillales</taxon>
        <taxon>Halomonadaceae</taxon>
        <taxon>Vreelandella</taxon>
    </lineage>
</organism>
<dbReference type="InterPro" id="IPR014774">
    <property type="entry name" value="KaiC-like_dom"/>
</dbReference>